<evidence type="ECO:0000313" key="2">
    <source>
        <dbReference type="Proteomes" id="UP000249061"/>
    </source>
</evidence>
<dbReference type="InterPro" id="IPR001451">
    <property type="entry name" value="Hexapep"/>
</dbReference>
<accession>A0A2W5TPU9</accession>
<evidence type="ECO:0000313" key="1">
    <source>
        <dbReference type="EMBL" id="PZR16662.1"/>
    </source>
</evidence>
<comment type="caution">
    <text evidence="1">The sequence shown here is derived from an EMBL/GenBank/DDBJ whole genome shotgun (WGS) entry which is preliminary data.</text>
</comment>
<sequence>MSSEPFREFSPRVHGTAWVHPSAQLLGDVELGEEVNVWPLTVLRGDCGTIRIGARTNVQDGTIAHATAGFSETTIGADCTIGHRVILHGCTVGDRCLIGMGSVLLDGSVIGEGSFVAAGSLVTPGKVFEPGSFIVGSPAKRVREVRESDLAMIENANKVYLELVKEYREAKK</sequence>
<dbReference type="CDD" id="cd04645">
    <property type="entry name" value="LbH_gamma_CA_like"/>
    <property type="match status" value="1"/>
</dbReference>
<gene>
    <name evidence="1" type="ORF">DI536_05765</name>
</gene>
<dbReference type="Gene3D" id="2.160.10.10">
    <property type="entry name" value="Hexapeptide repeat proteins"/>
    <property type="match status" value="1"/>
</dbReference>
<dbReference type="InterPro" id="IPR047324">
    <property type="entry name" value="LbH_gamma_CA-like"/>
</dbReference>
<dbReference type="Proteomes" id="UP000249061">
    <property type="component" value="Unassembled WGS sequence"/>
</dbReference>
<dbReference type="AlphaFoldDB" id="A0A2W5TPU9"/>
<organism evidence="1 2">
    <name type="scientific">Archangium gephyra</name>
    <dbReference type="NCBI Taxonomy" id="48"/>
    <lineage>
        <taxon>Bacteria</taxon>
        <taxon>Pseudomonadati</taxon>
        <taxon>Myxococcota</taxon>
        <taxon>Myxococcia</taxon>
        <taxon>Myxococcales</taxon>
        <taxon>Cystobacterineae</taxon>
        <taxon>Archangiaceae</taxon>
        <taxon>Archangium</taxon>
    </lineage>
</organism>
<dbReference type="InterPro" id="IPR050484">
    <property type="entry name" value="Transf_Hexapept/Carb_Anhydrase"/>
</dbReference>
<dbReference type="EMBL" id="QFQP01000003">
    <property type="protein sequence ID" value="PZR16662.1"/>
    <property type="molecule type" value="Genomic_DNA"/>
</dbReference>
<dbReference type="PANTHER" id="PTHR13061:SF56">
    <property type="entry name" value="PROTEIN YRDA"/>
    <property type="match status" value="1"/>
</dbReference>
<dbReference type="InterPro" id="IPR011004">
    <property type="entry name" value="Trimer_LpxA-like_sf"/>
</dbReference>
<proteinExistence type="predicted"/>
<reference evidence="1 2" key="1">
    <citation type="submission" date="2017-08" db="EMBL/GenBank/DDBJ databases">
        <title>Infants hospitalized years apart are colonized by the same room-sourced microbial strains.</title>
        <authorList>
            <person name="Brooks B."/>
            <person name="Olm M.R."/>
            <person name="Firek B.A."/>
            <person name="Baker R."/>
            <person name="Thomas B.C."/>
            <person name="Morowitz M.J."/>
            <person name="Banfield J.F."/>
        </authorList>
    </citation>
    <scope>NUCLEOTIDE SEQUENCE [LARGE SCALE GENOMIC DNA]</scope>
    <source>
        <strain evidence="1">S2_003_000_R2_14</strain>
    </source>
</reference>
<dbReference type="PANTHER" id="PTHR13061">
    <property type="entry name" value="DYNACTIN SUBUNIT P25"/>
    <property type="match status" value="1"/>
</dbReference>
<protein>
    <submittedName>
        <fullName evidence="1">Gamma carbonic anhydrase family protein</fullName>
    </submittedName>
</protein>
<dbReference type="SUPFAM" id="SSF51161">
    <property type="entry name" value="Trimeric LpxA-like enzymes"/>
    <property type="match status" value="1"/>
</dbReference>
<name>A0A2W5TPU9_9BACT</name>
<dbReference type="Pfam" id="PF00132">
    <property type="entry name" value="Hexapep"/>
    <property type="match status" value="1"/>
</dbReference>